<organism evidence="6 7">
    <name type="scientific">Mycolicibacterium anyangense</name>
    <dbReference type="NCBI Taxonomy" id="1431246"/>
    <lineage>
        <taxon>Bacteria</taxon>
        <taxon>Bacillati</taxon>
        <taxon>Actinomycetota</taxon>
        <taxon>Actinomycetes</taxon>
        <taxon>Mycobacteriales</taxon>
        <taxon>Mycobacteriaceae</taxon>
        <taxon>Mycolicibacterium</taxon>
    </lineage>
</organism>
<dbReference type="InterPro" id="IPR036390">
    <property type="entry name" value="WH_DNA-bd_sf"/>
</dbReference>
<dbReference type="Gene3D" id="3.30.450.40">
    <property type="match status" value="1"/>
</dbReference>
<dbReference type="InterPro" id="IPR036388">
    <property type="entry name" value="WH-like_DNA-bd_sf"/>
</dbReference>
<dbReference type="EMBL" id="AP022620">
    <property type="protein sequence ID" value="BBZ75629.1"/>
    <property type="molecule type" value="Genomic_DNA"/>
</dbReference>
<dbReference type="PANTHER" id="PTHR30136:SF35">
    <property type="entry name" value="HTH-TYPE TRANSCRIPTIONAL REGULATOR RV1719"/>
    <property type="match status" value="1"/>
</dbReference>
<dbReference type="InterPro" id="IPR014757">
    <property type="entry name" value="Tscrpt_reg_IclR_C"/>
</dbReference>
<evidence type="ECO:0000313" key="7">
    <source>
        <dbReference type="Proteomes" id="UP000467249"/>
    </source>
</evidence>
<evidence type="ECO:0000256" key="2">
    <source>
        <dbReference type="ARBA" id="ARBA00023125"/>
    </source>
</evidence>
<keyword evidence="1" id="KW-0805">Transcription regulation</keyword>
<keyword evidence="3" id="KW-0804">Transcription</keyword>
<dbReference type="GO" id="GO:0003700">
    <property type="term" value="F:DNA-binding transcription factor activity"/>
    <property type="evidence" value="ECO:0007669"/>
    <property type="project" value="TreeGrafter"/>
</dbReference>
<dbReference type="PROSITE" id="PS51078">
    <property type="entry name" value="ICLR_ED"/>
    <property type="match status" value="1"/>
</dbReference>
<dbReference type="SUPFAM" id="SSF46785">
    <property type="entry name" value="Winged helix' DNA-binding domain"/>
    <property type="match status" value="1"/>
</dbReference>
<dbReference type="GO" id="GO:0045892">
    <property type="term" value="P:negative regulation of DNA-templated transcription"/>
    <property type="evidence" value="ECO:0007669"/>
    <property type="project" value="TreeGrafter"/>
</dbReference>
<protein>
    <recommendedName>
        <fullName evidence="8">IclR family transcriptional regulator</fullName>
    </recommendedName>
</protein>
<dbReference type="InterPro" id="IPR050707">
    <property type="entry name" value="HTH_MetabolicPath_Reg"/>
</dbReference>
<dbReference type="InterPro" id="IPR029016">
    <property type="entry name" value="GAF-like_dom_sf"/>
</dbReference>
<proteinExistence type="predicted"/>
<dbReference type="AlphaFoldDB" id="A0A6N4W3P6"/>
<evidence type="ECO:0000256" key="1">
    <source>
        <dbReference type="ARBA" id="ARBA00023015"/>
    </source>
</evidence>
<reference evidence="6 7" key="1">
    <citation type="journal article" date="2019" name="Emerg. Microbes Infect.">
        <title>Comprehensive subspecies identification of 175 nontuberculous mycobacteria species based on 7547 genomic profiles.</title>
        <authorList>
            <person name="Matsumoto Y."/>
            <person name="Kinjo T."/>
            <person name="Motooka D."/>
            <person name="Nabeya D."/>
            <person name="Jung N."/>
            <person name="Uechi K."/>
            <person name="Horii T."/>
            <person name="Iida T."/>
            <person name="Fujita J."/>
            <person name="Nakamura S."/>
        </authorList>
    </citation>
    <scope>NUCLEOTIDE SEQUENCE [LARGE SCALE GENOMIC DNA]</scope>
    <source>
        <strain evidence="6 7">JCM 30275</strain>
    </source>
</reference>
<evidence type="ECO:0008006" key="8">
    <source>
        <dbReference type="Google" id="ProtNLM"/>
    </source>
</evidence>
<dbReference type="Pfam" id="PF09339">
    <property type="entry name" value="HTH_IclR"/>
    <property type="match status" value="1"/>
</dbReference>
<dbReference type="PROSITE" id="PS51077">
    <property type="entry name" value="HTH_ICLR"/>
    <property type="match status" value="1"/>
</dbReference>
<keyword evidence="2" id="KW-0238">DNA-binding</keyword>
<gene>
    <name evidence="6" type="ORF">MANY_09660</name>
</gene>
<dbReference type="InterPro" id="IPR005471">
    <property type="entry name" value="Tscrpt_reg_IclR_N"/>
</dbReference>
<dbReference type="PANTHER" id="PTHR30136">
    <property type="entry name" value="HELIX-TURN-HELIX TRANSCRIPTIONAL REGULATOR, ICLR FAMILY"/>
    <property type="match status" value="1"/>
</dbReference>
<name>A0A6N4W3P6_9MYCO</name>
<sequence>MTAALTDTAPASMLDRFTAIIDAFDDGSVSLTLDQIAARANLPRSTTHRILDQLVRLRWLTHCGRGYRLGARTSGRSSGEGIDVRLRSAAAPVLHDLQVRTGAVVHLGLLDRGCIVHLDKLGGPSARQVPTSVGSRIPAHRVALGVAALAGLSPEDVIAELSYVGNWQPDPAWWGELHNVRRRVTTRRGDYVESMVSVAATVGCRAAIGIVTPDRVLAQRCQPLVGAAAATIARALSGSSN</sequence>
<feature type="domain" description="IclR-ED" evidence="5">
    <location>
        <begin position="65"/>
        <end position="241"/>
    </location>
</feature>
<dbReference type="RefSeq" id="WP_163803208.1">
    <property type="nucleotide sequence ID" value="NZ_AP022620.1"/>
</dbReference>
<dbReference type="KEGG" id="many:MANY_09660"/>
<dbReference type="SMART" id="SM00346">
    <property type="entry name" value="HTH_ICLR"/>
    <property type="match status" value="1"/>
</dbReference>
<accession>A0A6N4W3P6</accession>
<evidence type="ECO:0000259" key="4">
    <source>
        <dbReference type="PROSITE" id="PS51077"/>
    </source>
</evidence>
<evidence type="ECO:0000256" key="3">
    <source>
        <dbReference type="ARBA" id="ARBA00023163"/>
    </source>
</evidence>
<evidence type="ECO:0000313" key="6">
    <source>
        <dbReference type="EMBL" id="BBZ75629.1"/>
    </source>
</evidence>
<dbReference type="SUPFAM" id="SSF55781">
    <property type="entry name" value="GAF domain-like"/>
    <property type="match status" value="1"/>
</dbReference>
<feature type="domain" description="HTH iclR-type" evidence="4">
    <location>
        <begin position="11"/>
        <end position="71"/>
    </location>
</feature>
<keyword evidence="7" id="KW-1185">Reference proteome</keyword>
<dbReference type="Pfam" id="PF01614">
    <property type="entry name" value="IclR_C"/>
    <property type="match status" value="1"/>
</dbReference>
<evidence type="ECO:0000259" key="5">
    <source>
        <dbReference type="PROSITE" id="PS51078"/>
    </source>
</evidence>
<dbReference type="Proteomes" id="UP000467249">
    <property type="component" value="Chromosome"/>
</dbReference>
<dbReference type="Gene3D" id="1.10.10.10">
    <property type="entry name" value="Winged helix-like DNA-binding domain superfamily/Winged helix DNA-binding domain"/>
    <property type="match status" value="1"/>
</dbReference>
<dbReference type="GO" id="GO:0003677">
    <property type="term" value="F:DNA binding"/>
    <property type="evidence" value="ECO:0007669"/>
    <property type="project" value="UniProtKB-KW"/>
</dbReference>